<gene>
    <name evidence="3" type="ORF">QQ91_011755</name>
</gene>
<comment type="caution">
    <text evidence="3">The sequence shown here is derived from an EMBL/GenBank/DDBJ whole genome shotgun (WGS) entry which is preliminary data.</text>
</comment>
<reference evidence="3" key="2">
    <citation type="journal article" date="2015" name="Genome Announc.">
        <title>Draft Genome Sequence of Filamentous Marine Cyanobacterium Lyngbya confervoides Strain BDU141951.</title>
        <authorList>
            <person name="Chandrababunaidu M.M."/>
            <person name="Sen D."/>
            <person name="Tripathy S."/>
        </authorList>
    </citation>
    <scope>NUCLEOTIDE SEQUENCE</scope>
    <source>
        <strain evidence="3">BDU141951</strain>
    </source>
</reference>
<dbReference type="Pfam" id="PF09335">
    <property type="entry name" value="VTT_dom"/>
    <property type="match status" value="1"/>
</dbReference>
<dbReference type="InterPro" id="IPR032816">
    <property type="entry name" value="VTT_dom"/>
</dbReference>
<dbReference type="EMBL" id="JTHE02000003">
    <property type="protein sequence ID" value="NEV67792.1"/>
    <property type="molecule type" value="Genomic_DNA"/>
</dbReference>
<reference evidence="3" key="3">
    <citation type="submission" date="2020-02" db="EMBL/GenBank/DDBJ databases">
        <authorList>
            <person name="Sarangi A.N."/>
            <person name="Ghosh S."/>
            <person name="Mukherjee M."/>
            <person name="Tripathy S."/>
        </authorList>
    </citation>
    <scope>NUCLEOTIDE SEQUENCE</scope>
    <source>
        <strain evidence="3">BDU141951</strain>
    </source>
</reference>
<evidence type="ECO:0000259" key="2">
    <source>
        <dbReference type="Pfam" id="PF09335"/>
    </source>
</evidence>
<accession>A0A0C1YGA6</accession>
<reference evidence="3" key="1">
    <citation type="submission" date="2014-11" db="EMBL/GenBank/DDBJ databases">
        <authorList>
            <person name="Malar M.C."/>
            <person name="Sen D."/>
            <person name="Tripathy S."/>
        </authorList>
    </citation>
    <scope>NUCLEOTIDE SEQUENCE</scope>
    <source>
        <strain evidence="3">BDU141951</strain>
    </source>
</reference>
<protein>
    <submittedName>
        <fullName evidence="3">DedA family protein</fullName>
    </submittedName>
</protein>
<organism evidence="3">
    <name type="scientific">Lyngbya confervoides BDU141951</name>
    <dbReference type="NCBI Taxonomy" id="1574623"/>
    <lineage>
        <taxon>Bacteria</taxon>
        <taxon>Bacillati</taxon>
        <taxon>Cyanobacteriota</taxon>
        <taxon>Cyanophyceae</taxon>
        <taxon>Oscillatoriophycideae</taxon>
        <taxon>Oscillatoriales</taxon>
        <taxon>Microcoleaceae</taxon>
        <taxon>Lyngbya</taxon>
    </lineage>
</organism>
<evidence type="ECO:0000256" key="1">
    <source>
        <dbReference type="ARBA" id="ARBA00010792"/>
    </source>
</evidence>
<dbReference type="GO" id="GO:0005886">
    <property type="term" value="C:plasma membrane"/>
    <property type="evidence" value="ECO:0007669"/>
    <property type="project" value="TreeGrafter"/>
</dbReference>
<name>A0A0C1YGA6_9CYAN</name>
<sequence>MLQKAYTHLSSWSEKPYGEHILFWFALAESCVVPVPADPLLLALCTGAPQRSLRFALICGVGSVLGGLLGYAIGHYAFDTIGSAVVQFYDPELKTFSQVEGIYERWGFWGVLMAAVTPIPYKIFTLASGVFHFDFGQFVLASVIGRNARFLLVGGLMAYGGDRVQTWVQNSSERLLWVGLGVAVLGLVALKLL</sequence>
<proteinExistence type="inferred from homology"/>
<comment type="similarity">
    <text evidence="1">Belongs to the DedA family.</text>
</comment>
<dbReference type="InterPro" id="IPR051311">
    <property type="entry name" value="DedA_domain"/>
</dbReference>
<dbReference type="AlphaFoldDB" id="A0A0C1YGA6"/>
<feature type="domain" description="VTT" evidence="2">
    <location>
        <begin position="55"/>
        <end position="153"/>
    </location>
</feature>
<dbReference type="PANTHER" id="PTHR42709">
    <property type="entry name" value="ALKALINE PHOSPHATASE LIKE PROTEIN"/>
    <property type="match status" value="1"/>
</dbReference>
<dbReference type="PANTHER" id="PTHR42709:SF11">
    <property type="entry name" value="DEDA FAMILY PROTEIN"/>
    <property type="match status" value="1"/>
</dbReference>
<evidence type="ECO:0000313" key="3">
    <source>
        <dbReference type="EMBL" id="NEV67792.1"/>
    </source>
</evidence>